<dbReference type="Gene3D" id="3.30.200.20">
    <property type="entry name" value="Phosphorylase Kinase, domain 1"/>
    <property type="match status" value="1"/>
</dbReference>
<dbReference type="EMBL" id="PKMF04000163">
    <property type="protein sequence ID" value="KAK7845929.1"/>
    <property type="molecule type" value="Genomic_DNA"/>
</dbReference>
<gene>
    <name evidence="1" type="primary">SD18_3</name>
    <name evidence="1" type="ORF">CFP56_008798</name>
</gene>
<sequence length="85" mass="9550">MKNKGMIDQNIDGQSEDLELPFFNLAIIAIATNKFSSNNKLGEGDYGLVYKPKQDLISWFKELHRSRNGEGSKVDDGEKVVIYLG</sequence>
<evidence type="ECO:0000313" key="1">
    <source>
        <dbReference type="EMBL" id="KAK7845929.1"/>
    </source>
</evidence>
<evidence type="ECO:0000313" key="2">
    <source>
        <dbReference type="Proteomes" id="UP000237347"/>
    </source>
</evidence>
<keyword evidence="2" id="KW-1185">Reference proteome</keyword>
<dbReference type="GO" id="GO:0016301">
    <property type="term" value="F:kinase activity"/>
    <property type="evidence" value="ECO:0007669"/>
    <property type="project" value="UniProtKB-KW"/>
</dbReference>
<dbReference type="AlphaFoldDB" id="A0AAW0L552"/>
<comment type="caution">
    <text evidence="1">The sequence shown here is derived from an EMBL/GenBank/DDBJ whole genome shotgun (WGS) entry which is preliminary data.</text>
</comment>
<accession>A0AAW0L552</accession>
<organism evidence="1 2">
    <name type="scientific">Quercus suber</name>
    <name type="common">Cork oak</name>
    <dbReference type="NCBI Taxonomy" id="58331"/>
    <lineage>
        <taxon>Eukaryota</taxon>
        <taxon>Viridiplantae</taxon>
        <taxon>Streptophyta</taxon>
        <taxon>Embryophyta</taxon>
        <taxon>Tracheophyta</taxon>
        <taxon>Spermatophyta</taxon>
        <taxon>Magnoliopsida</taxon>
        <taxon>eudicotyledons</taxon>
        <taxon>Gunneridae</taxon>
        <taxon>Pentapetalae</taxon>
        <taxon>rosids</taxon>
        <taxon>fabids</taxon>
        <taxon>Fagales</taxon>
        <taxon>Fagaceae</taxon>
        <taxon>Quercus</taxon>
    </lineage>
</organism>
<protein>
    <submittedName>
        <fullName evidence="1">Receptor-like serine/threonine-protein kinase sd1-8</fullName>
    </submittedName>
</protein>
<reference evidence="1 2" key="1">
    <citation type="journal article" date="2018" name="Sci. Data">
        <title>The draft genome sequence of cork oak.</title>
        <authorList>
            <person name="Ramos A.M."/>
            <person name="Usie A."/>
            <person name="Barbosa P."/>
            <person name="Barros P.M."/>
            <person name="Capote T."/>
            <person name="Chaves I."/>
            <person name="Simoes F."/>
            <person name="Abreu I."/>
            <person name="Carrasquinho I."/>
            <person name="Faro C."/>
            <person name="Guimaraes J.B."/>
            <person name="Mendonca D."/>
            <person name="Nobrega F."/>
            <person name="Rodrigues L."/>
            <person name="Saibo N.J.M."/>
            <person name="Varela M.C."/>
            <person name="Egas C."/>
            <person name="Matos J."/>
            <person name="Miguel C.M."/>
            <person name="Oliveira M.M."/>
            <person name="Ricardo C.P."/>
            <person name="Goncalves S."/>
        </authorList>
    </citation>
    <scope>NUCLEOTIDE SEQUENCE [LARGE SCALE GENOMIC DNA]</scope>
    <source>
        <strain evidence="2">cv. HL8</strain>
    </source>
</reference>
<proteinExistence type="predicted"/>
<dbReference type="Proteomes" id="UP000237347">
    <property type="component" value="Unassembled WGS sequence"/>
</dbReference>
<name>A0AAW0L552_QUESU</name>